<dbReference type="STRING" id="1385519.N801_02595"/>
<evidence type="ECO:0000256" key="4">
    <source>
        <dbReference type="ARBA" id="ARBA00022806"/>
    </source>
</evidence>
<comment type="caution">
    <text evidence="13">The sequence shown here is derived from an EMBL/GenBank/DDBJ whole genome shotgun (WGS) entry which is preliminary data.</text>
</comment>
<dbReference type="InterPro" id="IPR014013">
    <property type="entry name" value="Helic_SF1/SF2_ATP-bd_DinG/Rad3"/>
</dbReference>
<dbReference type="Pfam" id="PF13307">
    <property type="entry name" value="Helicase_C_2"/>
    <property type="match status" value="1"/>
</dbReference>
<evidence type="ECO:0000313" key="14">
    <source>
        <dbReference type="Proteomes" id="UP000030013"/>
    </source>
</evidence>
<dbReference type="eggNOG" id="COG1199">
    <property type="taxonomic scope" value="Bacteria"/>
</dbReference>
<dbReference type="GO" id="GO:0043139">
    <property type="term" value="F:5'-3' DNA helicase activity"/>
    <property type="evidence" value="ECO:0007669"/>
    <property type="project" value="UniProtKB-EC"/>
</dbReference>
<evidence type="ECO:0000313" key="13">
    <source>
        <dbReference type="EMBL" id="KGN42114.1"/>
    </source>
</evidence>
<dbReference type="PROSITE" id="PS51193">
    <property type="entry name" value="HELICASE_ATP_BIND_2"/>
    <property type="match status" value="1"/>
</dbReference>
<keyword evidence="3" id="KW-0378">Hydrolase</keyword>
<evidence type="ECO:0000256" key="5">
    <source>
        <dbReference type="ARBA" id="ARBA00022840"/>
    </source>
</evidence>
<proteinExistence type="inferred from homology"/>
<dbReference type="InterPro" id="IPR027417">
    <property type="entry name" value="P-loop_NTPase"/>
</dbReference>
<sequence>MSVPTLDDLLAAAVSGVKGSERPGQVSMAKAVAHAVDSGEHLLVQAGTGTGKSLAYLVPAVQHAMEVGKPAVVATATLALQAQIVDRDMPRVADSLAPLLGRRPTYAIVKGRRNYLCTHKLEGGFPDDEEGLFGVGDVDQQAGWLGKEVVRLREWADETESGDRDELVPGVSERAWRQVSVSAHECLGGRCPMVAECFVERSREAAKGVDVIVTNHSFMAIDAFEGRQMLPEHDVLVVDEAHELVDRVTATITDEVTPGMARAAAKRAGRQAESSESIDDAGTFLESVLDELPEGRLTGIPDNLGLALARLRDTTRQVTTELKPPPGQEVDGARQVARAAVEELHDNASRVLEQRELDVVWVNKDPRRGSVLRVAPMSVAMLVRDKVFEDRTVILTSATLELGGTFDAVAGTIGLRGEGAPTWTGLDVGSPFDYPQQGIAYVAKHLPPPGRDGASPEMFDEIEALVRAAGGRTLGLFSSMRAARAATDELRQRLAADPSTDGEVAVLCQGEDQISTLVRQFARDPRTCLFGTLSLWQGVDVPGSSCQLVIIDRIPFPRPDDPLASARSQAIARMGGNGFMAVSATHAALRLAQGAGRLIRRGDDRGVVAFLDSRMMSARYAGFLQRSLPPFWPTSDRALVLNALKRLDETAPPPEDVAEPALRGLTGAVRGTAMGDAETTGAVDATDTRPVATAPPPAPAARTAVTQGHAWTAEEDEELRDGVELGLDLEELSESLELPSEVIAARLEGLGLEPGSGSMLDLD</sequence>
<evidence type="ECO:0000256" key="9">
    <source>
        <dbReference type="ARBA" id="ARBA00073590"/>
    </source>
</evidence>
<feature type="compositionally biased region" description="Low complexity" evidence="11">
    <location>
        <begin position="682"/>
        <end position="692"/>
    </location>
</feature>
<keyword evidence="5" id="KW-0067">ATP-binding</keyword>
<dbReference type="FunFam" id="3.40.50.300:FF:000437">
    <property type="entry name" value="ATP-dependent DNA helicase DinG"/>
    <property type="match status" value="1"/>
</dbReference>
<dbReference type="SMART" id="SM00491">
    <property type="entry name" value="HELICc2"/>
    <property type="match status" value="1"/>
</dbReference>
<reference evidence="13 14" key="1">
    <citation type="submission" date="2013-08" db="EMBL/GenBank/DDBJ databases">
        <title>The genome sequence of Knoellia aerolata.</title>
        <authorList>
            <person name="Zhu W."/>
            <person name="Wang G."/>
        </authorList>
    </citation>
    <scope>NUCLEOTIDE SEQUENCE [LARGE SCALE GENOMIC DNA]</scope>
    <source>
        <strain evidence="13 14">DSM 18566</strain>
    </source>
</reference>
<dbReference type="GO" id="GO:0016818">
    <property type="term" value="F:hydrolase activity, acting on acid anhydrides, in phosphorus-containing anhydrides"/>
    <property type="evidence" value="ECO:0007669"/>
    <property type="project" value="InterPro"/>
</dbReference>
<evidence type="ECO:0000256" key="1">
    <source>
        <dbReference type="ARBA" id="ARBA00001966"/>
    </source>
</evidence>
<comment type="similarity">
    <text evidence="6">Belongs to the helicase family. DinG subfamily.</text>
</comment>
<evidence type="ECO:0000256" key="2">
    <source>
        <dbReference type="ARBA" id="ARBA00022741"/>
    </source>
</evidence>
<name>A0A0A0JZG1_9MICO</name>
<dbReference type="PANTHER" id="PTHR11472">
    <property type="entry name" value="DNA REPAIR DEAD HELICASE RAD3/XP-D SUBFAMILY MEMBER"/>
    <property type="match status" value="1"/>
</dbReference>
<comment type="catalytic activity">
    <reaction evidence="8">
        <text>ATP + H2O = ADP + phosphate + H(+)</text>
        <dbReference type="Rhea" id="RHEA:13065"/>
        <dbReference type="ChEBI" id="CHEBI:15377"/>
        <dbReference type="ChEBI" id="CHEBI:15378"/>
        <dbReference type="ChEBI" id="CHEBI:30616"/>
        <dbReference type="ChEBI" id="CHEBI:43474"/>
        <dbReference type="ChEBI" id="CHEBI:456216"/>
        <dbReference type="EC" id="5.6.2.3"/>
    </reaction>
</comment>
<evidence type="ECO:0000259" key="12">
    <source>
        <dbReference type="PROSITE" id="PS51193"/>
    </source>
</evidence>
<dbReference type="Gene3D" id="3.40.50.300">
    <property type="entry name" value="P-loop containing nucleotide triphosphate hydrolases"/>
    <property type="match status" value="2"/>
</dbReference>
<dbReference type="InterPro" id="IPR014001">
    <property type="entry name" value="Helicase_ATP-bd"/>
</dbReference>
<dbReference type="SUPFAM" id="SSF52540">
    <property type="entry name" value="P-loop containing nucleoside triphosphate hydrolases"/>
    <property type="match status" value="1"/>
</dbReference>
<organism evidence="13 14">
    <name type="scientific">Knoellia aerolata DSM 18566</name>
    <dbReference type="NCBI Taxonomy" id="1385519"/>
    <lineage>
        <taxon>Bacteria</taxon>
        <taxon>Bacillati</taxon>
        <taxon>Actinomycetota</taxon>
        <taxon>Actinomycetes</taxon>
        <taxon>Micrococcales</taxon>
        <taxon>Intrasporangiaceae</taxon>
        <taxon>Knoellia</taxon>
    </lineage>
</organism>
<feature type="region of interest" description="Disordered" evidence="11">
    <location>
        <begin position="679"/>
        <end position="717"/>
    </location>
</feature>
<evidence type="ECO:0000256" key="10">
    <source>
        <dbReference type="ARBA" id="ARBA00079061"/>
    </source>
</evidence>
<dbReference type="InterPro" id="IPR006555">
    <property type="entry name" value="ATP-dep_Helicase_C"/>
</dbReference>
<dbReference type="GO" id="GO:0006139">
    <property type="term" value="P:nucleobase-containing compound metabolic process"/>
    <property type="evidence" value="ECO:0007669"/>
    <property type="project" value="InterPro"/>
</dbReference>
<keyword evidence="4 13" id="KW-0347">Helicase</keyword>
<dbReference type="InterPro" id="IPR011545">
    <property type="entry name" value="DEAD/DEAH_box_helicase_dom"/>
</dbReference>
<keyword evidence="14" id="KW-1185">Reference proteome</keyword>
<comment type="cofactor">
    <cofactor evidence="1">
        <name>[4Fe-4S] cluster</name>
        <dbReference type="ChEBI" id="CHEBI:49883"/>
    </cofactor>
</comment>
<keyword evidence="2" id="KW-0547">Nucleotide-binding</keyword>
<evidence type="ECO:0000256" key="6">
    <source>
        <dbReference type="ARBA" id="ARBA00038058"/>
    </source>
</evidence>
<dbReference type="InterPro" id="IPR045028">
    <property type="entry name" value="DinG/Rad3-like"/>
</dbReference>
<dbReference type="EC" id="5.6.2.3" evidence="7"/>
<dbReference type="Pfam" id="PF00270">
    <property type="entry name" value="DEAD"/>
    <property type="match status" value="1"/>
</dbReference>
<evidence type="ECO:0000256" key="3">
    <source>
        <dbReference type="ARBA" id="ARBA00022801"/>
    </source>
</evidence>
<dbReference type="Proteomes" id="UP000030013">
    <property type="component" value="Unassembled WGS sequence"/>
</dbReference>
<feature type="domain" description="Helicase ATP-binding" evidence="12">
    <location>
        <begin position="11"/>
        <end position="292"/>
    </location>
</feature>
<dbReference type="PANTHER" id="PTHR11472:SF34">
    <property type="entry name" value="REGULATOR OF TELOMERE ELONGATION HELICASE 1"/>
    <property type="match status" value="1"/>
</dbReference>
<evidence type="ECO:0000256" key="8">
    <source>
        <dbReference type="ARBA" id="ARBA00048954"/>
    </source>
</evidence>
<protein>
    <recommendedName>
        <fullName evidence="9">ATP-dependent helicase DinG</fullName>
        <ecNumber evidence="7">5.6.2.3</ecNumber>
    </recommendedName>
    <alternativeName>
        <fullName evidence="10">DNA 5'-3' helicase DinG</fullName>
    </alternativeName>
</protein>
<dbReference type="AlphaFoldDB" id="A0A0A0JZG1"/>
<gene>
    <name evidence="13" type="ORF">N801_02595</name>
</gene>
<dbReference type="SMART" id="SM00487">
    <property type="entry name" value="DEXDc"/>
    <property type="match status" value="1"/>
</dbReference>
<dbReference type="GO" id="GO:0005524">
    <property type="term" value="F:ATP binding"/>
    <property type="evidence" value="ECO:0007669"/>
    <property type="project" value="UniProtKB-KW"/>
</dbReference>
<accession>A0A0A0JZG1</accession>
<dbReference type="EMBL" id="AVPL01000008">
    <property type="protein sequence ID" value="KGN42114.1"/>
    <property type="molecule type" value="Genomic_DNA"/>
</dbReference>
<evidence type="ECO:0000256" key="11">
    <source>
        <dbReference type="SAM" id="MobiDB-lite"/>
    </source>
</evidence>
<evidence type="ECO:0000256" key="7">
    <source>
        <dbReference type="ARBA" id="ARBA00044969"/>
    </source>
</evidence>
<dbReference type="GO" id="GO:0003676">
    <property type="term" value="F:nucleic acid binding"/>
    <property type="evidence" value="ECO:0007669"/>
    <property type="project" value="InterPro"/>
</dbReference>